<protein>
    <submittedName>
        <fullName evidence="3">Uncharacterized protein</fullName>
    </submittedName>
</protein>
<evidence type="ECO:0000256" key="2">
    <source>
        <dbReference type="SAM" id="SignalP"/>
    </source>
</evidence>
<accession>A0ABD3M2S2</accession>
<sequence>MELKPAYATLLALAALVAPIHAATTTAAPESESSSGEESSSSSSSSSWSMPPASSTCFAANFVTGGDFLDCCPAPDANDGICTIVWCLIPESLTIRDSCDCGQVETACDQLSLYTSAVDGLSEACTAMSGCCETGVTSNSDFASCTEDAIAMSNITIPDVSSLVPGGVPDLDAVSTTMAEATTAATEAGDTTDTTGTEGSTETTTTAAPETEAAATGADKGTSTSGAKGYHVVDVAHVLIGTSFAMLFV</sequence>
<gene>
    <name evidence="3" type="ORF">ACHAWU_002957</name>
</gene>
<dbReference type="EMBL" id="JALLBG020000273">
    <property type="protein sequence ID" value="KAL3757118.1"/>
    <property type="molecule type" value="Genomic_DNA"/>
</dbReference>
<keyword evidence="4" id="KW-1185">Reference proteome</keyword>
<feature type="signal peptide" evidence="2">
    <location>
        <begin position="1"/>
        <end position="22"/>
    </location>
</feature>
<feature type="chain" id="PRO_5044763990" evidence="2">
    <location>
        <begin position="23"/>
        <end position="249"/>
    </location>
</feature>
<feature type="region of interest" description="Disordered" evidence="1">
    <location>
        <begin position="181"/>
        <end position="226"/>
    </location>
</feature>
<evidence type="ECO:0000256" key="1">
    <source>
        <dbReference type="SAM" id="MobiDB-lite"/>
    </source>
</evidence>
<evidence type="ECO:0000313" key="4">
    <source>
        <dbReference type="Proteomes" id="UP001530293"/>
    </source>
</evidence>
<dbReference type="AlphaFoldDB" id="A0ABD3M2S2"/>
<dbReference type="Proteomes" id="UP001530293">
    <property type="component" value="Unassembled WGS sequence"/>
</dbReference>
<feature type="compositionally biased region" description="Low complexity" evidence="1">
    <location>
        <begin position="181"/>
        <end position="219"/>
    </location>
</feature>
<name>A0ABD3M2S2_9STRA</name>
<keyword evidence="2" id="KW-0732">Signal</keyword>
<evidence type="ECO:0000313" key="3">
    <source>
        <dbReference type="EMBL" id="KAL3757118.1"/>
    </source>
</evidence>
<proteinExistence type="predicted"/>
<comment type="caution">
    <text evidence="3">The sequence shown here is derived from an EMBL/GenBank/DDBJ whole genome shotgun (WGS) entry which is preliminary data.</text>
</comment>
<feature type="region of interest" description="Disordered" evidence="1">
    <location>
        <begin position="26"/>
        <end position="51"/>
    </location>
</feature>
<organism evidence="3 4">
    <name type="scientific">Discostella pseudostelligera</name>
    <dbReference type="NCBI Taxonomy" id="259834"/>
    <lineage>
        <taxon>Eukaryota</taxon>
        <taxon>Sar</taxon>
        <taxon>Stramenopiles</taxon>
        <taxon>Ochrophyta</taxon>
        <taxon>Bacillariophyta</taxon>
        <taxon>Coscinodiscophyceae</taxon>
        <taxon>Thalassiosirophycidae</taxon>
        <taxon>Stephanodiscales</taxon>
        <taxon>Stephanodiscaceae</taxon>
        <taxon>Discostella</taxon>
    </lineage>
</organism>
<reference evidence="3 4" key="1">
    <citation type="submission" date="2024-10" db="EMBL/GenBank/DDBJ databases">
        <title>Updated reference genomes for cyclostephanoid diatoms.</title>
        <authorList>
            <person name="Roberts W.R."/>
            <person name="Alverson A.J."/>
        </authorList>
    </citation>
    <scope>NUCLEOTIDE SEQUENCE [LARGE SCALE GENOMIC DNA]</scope>
    <source>
        <strain evidence="3 4">AJA232-27</strain>
    </source>
</reference>